<reference evidence="2" key="1">
    <citation type="submission" date="2017-02" db="EMBL/GenBank/DDBJ databases">
        <authorList>
            <person name="Varghese N."/>
            <person name="Submissions S."/>
        </authorList>
    </citation>
    <scope>NUCLEOTIDE SEQUENCE [LARGE SCALE GENOMIC DNA]</scope>
    <source>
        <strain evidence="2">DSM 23546</strain>
    </source>
</reference>
<dbReference type="AlphaFoldDB" id="A0A1T5BJT0"/>
<dbReference type="EMBL" id="FUYL01000004">
    <property type="protein sequence ID" value="SKB47496.1"/>
    <property type="molecule type" value="Genomic_DNA"/>
</dbReference>
<sequence length="570" mass="64623">MRIFENIKIYEMKELKKQNVAFGLLILLFFLGCKNNKQNTELASLNLLRGELQLCGNGQFGDVSFSESCSYETRKTFNLAISLLHSFEYIEAEKAFVQVIDEDPDCAMAYWGVAMSIYHGLWAPPEPSVLKKGVKLLAIAEKLPKSKKAEQYIHAIGDFYKDWETVDNQTRKELYSQKMGEMFNDYMDDTEVAIFYALALRASAIPTDKSYSKQRAAGKILQDLFQEEPNHPGIAHYIIHSYDYPELAELGLSTARRYADIAPNSAHAQHMPSHIFTRLGLWNESISTNINSASSAVCYAESIAPGSHWDEEVHAMGYLVYAYLQIGENEKANEQYAYLKSFEKIFPPNFKIAYTAAAIPARIAVENKNWEAASLLELPQIPGMEWEKFPWQQSLLHFAKALGSIHVNNLIEAENQLTLLKSFREELKDLNDSYKANQVAIQIETIEAWVEFKNGDVKRALSLMRNAAEMESMTSKHPVTPGEILPADELLADMLLKANKPIEALDAYELNLKRRPNRFNGIYGAALAAKESSNNEKAIFYFESLLDLTKDSNSDRPEIREAKEFLQPNS</sequence>
<dbReference type="PANTHER" id="PTHR45588">
    <property type="entry name" value="TPR DOMAIN-CONTAINING PROTEIN"/>
    <property type="match status" value="1"/>
</dbReference>
<organism evidence="1 2">
    <name type="scientific">Maribacter arcticus</name>
    <dbReference type="NCBI Taxonomy" id="561365"/>
    <lineage>
        <taxon>Bacteria</taxon>
        <taxon>Pseudomonadati</taxon>
        <taxon>Bacteroidota</taxon>
        <taxon>Flavobacteriia</taxon>
        <taxon>Flavobacteriales</taxon>
        <taxon>Flavobacteriaceae</taxon>
        <taxon>Maribacter</taxon>
    </lineage>
</organism>
<dbReference type="Proteomes" id="UP000190339">
    <property type="component" value="Unassembled WGS sequence"/>
</dbReference>
<dbReference type="STRING" id="561365.SAMN05660866_01699"/>
<dbReference type="SUPFAM" id="SSF48452">
    <property type="entry name" value="TPR-like"/>
    <property type="match status" value="1"/>
</dbReference>
<evidence type="ECO:0000313" key="1">
    <source>
        <dbReference type="EMBL" id="SKB47496.1"/>
    </source>
</evidence>
<dbReference type="PROSITE" id="PS51257">
    <property type="entry name" value="PROKAR_LIPOPROTEIN"/>
    <property type="match status" value="1"/>
</dbReference>
<dbReference type="Gene3D" id="1.25.40.10">
    <property type="entry name" value="Tetratricopeptide repeat domain"/>
    <property type="match status" value="2"/>
</dbReference>
<name>A0A1T5BJT0_9FLAO</name>
<dbReference type="PANTHER" id="PTHR45588:SF1">
    <property type="entry name" value="WW DOMAIN-CONTAINING PROTEIN"/>
    <property type="match status" value="1"/>
</dbReference>
<gene>
    <name evidence="1" type="ORF">SAMN05660866_01699</name>
</gene>
<dbReference type="InterPro" id="IPR011990">
    <property type="entry name" value="TPR-like_helical_dom_sf"/>
</dbReference>
<protein>
    <submittedName>
        <fullName evidence="1">Uncharacterized protein</fullName>
    </submittedName>
</protein>
<evidence type="ECO:0000313" key="2">
    <source>
        <dbReference type="Proteomes" id="UP000190339"/>
    </source>
</evidence>
<proteinExistence type="predicted"/>
<accession>A0A1T5BJT0</accession>
<keyword evidence="2" id="KW-1185">Reference proteome</keyword>